<dbReference type="PANTHER" id="PTHR35399">
    <property type="entry name" value="SLR8030 PROTEIN"/>
    <property type="match status" value="1"/>
</dbReference>
<evidence type="ECO:0000313" key="1">
    <source>
        <dbReference type="EMBL" id="GAL19067.1"/>
    </source>
</evidence>
<evidence type="ECO:0000313" key="2">
    <source>
        <dbReference type="Proteomes" id="UP000029228"/>
    </source>
</evidence>
<accession>A0A090SI04</accession>
<dbReference type="PANTHER" id="PTHR35399:SF2">
    <property type="entry name" value="DUF839 DOMAIN-CONTAINING PROTEIN"/>
    <property type="match status" value="1"/>
</dbReference>
<dbReference type="Proteomes" id="UP000029228">
    <property type="component" value="Unassembled WGS sequence"/>
</dbReference>
<gene>
    <name evidence="1" type="ORF">JCM19235_2490</name>
</gene>
<keyword evidence="2" id="KW-1185">Reference proteome</keyword>
<name>A0A090SI04_9VIBR</name>
<dbReference type="Pfam" id="PF05787">
    <property type="entry name" value="PhoX"/>
    <property type="match status" value="1"/>
</dbReference>
<dbReference type="STRING" id="990268.JCM19235_2490"/>
<reference evidence="1 2" key="2">
    <citation type="submission" date="2014-09" db="EMBL/GenBank/DDBJ databases">
        <authorList>
            <consortium name="NBRP consortium"/>
            <person name="Sawabe T."/>
            <person name="Meirelles P."/>
            <person name="Nakanishi M."/>
            <person name="Sayaka M."/>
            <person name="Hattori M."/>
            <person name="Ohkuma M."/>
        </authorList>
    </citation>
    <scope>NUCLEOTIDE SEQUENCE [LARGE SCALE GENOMIC DNA]</scope>
    <source>
        <strain evidence="2">JCM19235</strain>
    </source>
</reference>
<reference evidence="1 2" key="1">
    <citation type="submission" date="2014-09" db="EMBL/GenBank/DDBJ databases">
        <title>Vibrio maritimus JCM 19235. (C45) whole genome shotgun sequence.</title>
        <authorList>
            <person name="Sawabe T."/>
            <person name="Meirelles P."/>
            <person name="Nakanishi M."/>
            <person name="Sayaka M."/>
            <person name="Hattori M."/>
            <person name="Ohkuma M."/>
        </authorList>
    </citation>
    <scope>NUCLEOTIDE SEQUENCE [LARGE SCALE GENOMIC DNA]</scope>
    <source>
        <strain evidence="2">JCM19235</strain>
    </source>
</reference>
<protein>
    <submittedName>
        <fullName evidence="1">Putative phosphatase</fullName>
    </submittedName>
</protein>
<sequence>MQFGDNNDGMTFFLIEDDRAVLVVNNEYTNNEYLYTHQGKNISADDVRKAQAAHGVSVIELKKNFGQWQVNLDGRLNRRVTAFTEMEMTGVAAGHDLLKTAADKSGSKILGTFNNCANGQTPWVHILLVKRTLTATLPIPLVQNFQKVTHVMV</sequence>
<dbReference type="EMBL" id="BBMR01000003">
    <property type="protein sequence ID" value="GAL19067.1"/>
    <property type="molecule type" value="Genomic_DNA"/>
</dbReference>
<proteinExistence type="predicted"/>
<organism evidence="1 2">
    <name type="scientific">Vibrio maritimus</name>
    <dbReference type="NCBI Taxonomy" id="990268"/>
    <lineage>
        <taxon>Bacteria</taxon>
        <taxon>Pseudomonadati</taxon>
        <taxon>Pseudomonadota</taxon>
        <taxon>Gammaproteobacteria</taxon>
        <taxon>Vibrionales</taxon>
        <taxon>Vibrionaceae</taxon>
        <taxon>Vibrio</taxon>
    </lineage>
</organism>
<dbReference type="AlphaFoldDB" id="A0A090SI04"/>
<dbReference type="InterPro" id="IPR008557">
    <property type="entry name" value="PhoX"/>
</dbReference>
<comment type="caution">
    <text evidence="1">The sequence shown here is derived from an EMBL/GenBank/DDBJ whole genome shotgun (WGS) entry which is preliminary data.</text>
</comment>